<protein>
    <recommendedName>
        <fullName evidence="4">Phosphate ABC transporter permease subunit PstC</fullName>
    </recommendedName>
</protein>
<dbReference type="Proteomes" id="UP001198439">
    <property type="component" value="Unassembled WGS sequence"/>
</dbReference>
<dbReference type="AlphaFoldDB" id="A0AAW4VPM8"/>
<sequence>MKRLQRRTERGILMKKIILGACLILGIIAGVIIIWKLVLPFIDMIFQNIWSIMATLL</sequence>
<keyword evidence="1" id="KW-0812">Transmembrane</keyword>
<comment type="caution">
    <text evidence="2">The sequence shown here is derived from an EMBL/GenBank/DDBJ whole genome shotgun (WGS) entry which is preliminary data.</text>
</comment>
<evidence type="ECO:0000313" key="2">
    <source>
        <dbReference type="EMBL" id="MCB8611058.1"/>
    </source>
</evidence>
<gene>
    <name evidence="2" type="ORF">LJD69_10705</name>
</gene>
<dbReference type="RefSeq" id="WP_227279903.1">
    <property type="nucleotide sequence ID" value="NZ_JAJDKR010000034.1"/>
</dbReference>
<name>A0AAW4VPM8_9FIRM</name>
<dbReference type="EMBL" id="JAJDKZ010000034">
    <property type="protein sequence ID" value="MCB8611058.1"/>
    <property type="molecule type" value="Genomic_DNA"/>
</dbReference>
<evidence type="ECO:0008006" key="4">
    <source>
        <dbReference type="Google" id="ProtNLM"/>
    </source>
</evidence>
<keyword evidence="1" id="KW-0472">Membrane</keyword>
<accession>A0AAW4VPM8</accession>
<reference evidence="2" key="1">
    <citation type="submission" date="2021-10" db="EMBL/GenBank/DDBJ databases">
        <title>Collection of gut derived symbiotic bacterial strains cultured from healthy donors.</title>
        <authorList>
            <person name="Lin H."/>
            <person name="Littmann E."/>
            <person name="Kohout C."/>
            <person name="Pamer E.G."/>
        </authorList>
    </citation>
    <scope>NUCLEOTIDE SEQUENCE</scope>
    <source>
        <strain evidence="2">DFI.4.48</strain>
    </source>
</reference>
<evidence type="ECO:0000256" key="1">
    <source>
        <dbReference type="SAM" id="Phobius"/>
    </source>
</evidence>
<keyword evidence="1" id="KW-1133">Transmembrane helix</keyword>
<organism evidence="2 3">
    <name type="scientific">Faecalibacillus faecis</name>
    <dbReference type="NCBI Taxonomy" id="1982628"/>
    <lineage>
        <taxon>Bacteria</taxon>
        <taxon>Bacillati</taxon>
        <taxon>Bacillota</taxon>
        <taxon>Erysipelotrichia</taxon>
        <taxon>Erysipelotrichales</taxon>
        <taxon>Coprobacillaceae</taxon>
        <taxon>Faecalibacillus</taxon>
    </lineage>
</organism>
<evidence type="ECO:0000313" key="3">
    <source>
        <dbReference type="Proteomes" id="UP001198439"/>
    </source>
</evidence>
<feature type="transmembrane region" description="Helical" evidence="1">
    <location>
        <begin position="12"/>
        <end position="35"/>
    </location>
</feature>
<proteinExistence type="predicted"/>